<feature type="transmembrane region" description="Helical" evidence="5">
    <location>
        <begin position="241"/>
        <end position="264"/>
    </location>
</feature>
<feature type="transmembrane region" description="Helical" evidence="5">
    <location>
        <begin position="208"/>
        <end position="235"/>
    </location>
</feature>
<evidence type="ECO:0000259" key="6">
    <source>
        <dbReference type="PROSITE" id="PS51012"/>
    </source>
</evidence>
<dbReference type="GO" id="GO:0140359">
    <property type="term" value="F:ABC-type transporter activity"/>
    <property type="evidence" value="ECO:0007669"/>
    <property type="project" value="InterPro"/>
</dbReference>
<dbReference type="Proteomes" id="UP000177610">
    <property type="component" value="Unassembled WGS sequence"/>
</dbReference>
<comment type="subcellular location">
    <subcellularLocation>
        <location evidence="5">Cell membrane</location>
        <topology evidence="5">Multi-pass membrane protein</topology>
    </subcellularLocation>
    <subcellularLocation>
        <location evidence="1">Membrane</location>
        <topology evidence="1">Multi-pass membrane protein</topology>
    </subcellularLocation>
</comment>
<protein>
    <recommendedName>
        <fullName evidence="5">Transport permease protein</fullName>
    </recommendedName>
</protein>
<dbReference type="PANTHER" id="PTHR43027:SF2">
    <property type="entry name" value="TRANSPORT PERMEASE PROTEIN"/>
    <property type="match status" value="1"/>
</dbReference>
<dbReference type="InterPro" id="IPR047817">
    <property type="entry name" value="ABC2_TM_bact-type"/>
</dbReference>
<feature type="transmembrane region" description="Helical" evidence="5">
    <location>
        <begin position="21"/>
        <end position="39"/>
    </location>
</feature>
<dbReference type="PROSITE" id="PS51012">
    <property type="entry name" value="ABC_TM2"/>
    <property type="match status" value="1"/>
</dbReference>
<keyword evidence="5" id="KW-1003">Cell membrane</keyword>
<feature type="domain" description="ABC transmembrane type-2" evidence="6">
    <location>
        <begin position="126"/>
        <end position="356"/>
    </location>
</feature>
<reference evidence="7 8" key="1">
    <citation type="journal article" date="2016" name="Nat. Commun.">
        <title>Thousands of microbial genomes shed light on interconnected biogeochemical processes in an aquifer system.</title>
        <authorList>
            <person name="Anantharaman K."/>
            <person name="Brown C.T."/>
            <person name="Hug L.A."/>
            <person name="Sharon I."/>
            <person name="Castelle C.J."/>
            <person name="Probst A.J."/>
            <person name="Thomas B.C."/>
            <person name="Singh A."/>
            <person name="Wilkins M.J."/>
            <person name="Karaoz U."/>
            <person name="Brodie E.L."/>
            <person name="Williams K.H."/>
            <person name="Hubbard S.S."/>
            <person name="Banfield J.F."/>
        </authorList>
    </citation>
    <scope>NUCLEOTIDE SEQUENCE [LARGE SCALE GENOMIC DNA]</scope>
</reference>
<sequence length="360" mass="40129">MFTLWKLTVVAIKMFVRNKQAMYFTFFFPIFLMVVLGLINFDSATKFDVGIVLNAPPSAQTKQFIEGIKQVPVFEIHEGIESEERKALQDDKRAAVFIIPADLIPGPSEIKVLANANEPAESAAAVNIISGMLDKTALTLSGGANHFTVNKEEINSHHLKYIDFLLPGLVALSIMQMTIFTVAFLFVTFKEKGILKRMIATPMRPSTFVLSNVIVRLLITLIQTAIFISIAVIFFNVQIIGSYWLIALIAILGSLMFLGLGFAISGMASTVESVPVFANLIAFPMLFLGGTFFAIESFPTWLMNIAKYLPLTFLSHSMREVMTKGASFAQISTDIWWMIGWAIILVILANWTFSFEEKRQ</sequence>
<dbReference type="Pfam" id="PF12698">
    <property type="entry name" value="ABC2_membrane_3"/>
    <property type="match status" value="1"/>
</dbReference>
<evidence type="ECO:0000256" key="4">
    <source>
        <dbReference type="ARBA" id="ARBA00023136"/>
    </source>
</evidence>
<keyword evidence="5" id="KW-0813">Transport</keyword>
<evidence type="ECO:0000256" key="3">
    <source>
        <dbReference type="ARBA" id="ARBA00022989"/>
    </source>
</evidence>
<dbReference type="PANTHER" id="PTHR43027">
    <property type="entry name" value="DOXORUBICIN RESISTANCE ABC TRANSPORTER PERMEASE PROTEIN DRRC-RELATED"/>
    <property type="match status" value="1"/>
</dbReference>
<dbReference type="InterPro" id="IPR052902">
    <property type="entry name" value="ABC-2_transporter"/>
</dbReference>
<comment type="similarity">
    <text evidence="5">Belongs to the ABC-2 integral membrane protein family.</text>
</comment>
<dbReference type="EMBL" id="MFEH01000005">
    <property type="protein sequence ID" value="OGE73652.1"/>
    <property type="molecule type" value="Genomic_DNA"/>
</dbReference>
<evidence type="ECO:0000256" key="2">
    <source>
        <dbReference type="ARBA" id="ARBA00022692"/>
    </source>
</evidence>
<keyword evidence="3 5" id="KW-1133">Transmembrane helix</keyword>
<comment type="caution">
    <text evidence="7">The sequence shown here is derived from an EMBL/GenBank/DDBJ whole genome shotgun (WGS) entry which is preliminary data.</text>
</comment>
<feature type="transmembrane region" description="Helical" evidence="5">
    <location>
        <begin position="164"/>
        <end position="187"/>
    </location>
</feature>
<evidence type="ECO:0000313" key="7">
    <source>
        <dbReference type="EMBL" id="OGE73652.1"/>
    </source>
</evidence>
<dbReference type="AlphaFoldDB" id="A0A1F5N7Z4"/>
<feature type="transmembrane region" description="Helical" evidence="5">
    <location>
        <begin position="276"/>
        <end position="295"/>
    </location>
</feature>
<name>A0A1F5N7Z4_9BACT</name>
<keyword evidence="2 5" id="KW-0812">Transmembrane</keyword>
<feature type="transmembrane region" description="Helical" evidence="5">
    <location>
        <begin position="335"/>
        <end position="353"/>
    </location>
</feature>
<dbReference type="InterPro" id="IPR013525">
    <property type="entry name" value="ABC2_TM"/>
</dbReference>
<evidence type="ECO:0000256" key="5">
    <source>
        <dbReference type="RuleBase" id="RU361157"/>
    </source>
</evidence>
<dbReference type="InterPro" id="IPR000412">
    <property type="entry name" value="ABC_2_transport"/>
</dbReference>
<proteinExistence type="inferred from homology"/>
<keyword evidence="4 5" id="KW-0472">Membrane</keyword>
<evidence type="ECO:0000256" key="1">
    <source>
        <dbReference type="ARBA" id="ARBA00004141"/>
    </source>
</evidence>
<evidence type="ECO:0000313" key="8">
    <source>
        <dbReference type="Proteomes" id="UP000177610"/>
    </source>
</evidence>
<gene>
    <name evidence="7" type="ORF">A2717_03390</name>
</gene>
<accession>A0A1F5N7Z4</accession>
<dbReference type="PRINTS" id="PR00164">
    <property type="entry name" value="ABC2TRNSPORT"/>
</dbReference>
<dbReference type="GO" id="GO:0043190">
    <property type="term" value="C:ATP-binding cassette (ABC) transporter complex"/>
    <property type="evidence" value="ECO:0007669"/>
    <property type="project" value="InterPro"/>
</dbReference>
<dbReference type="STRING" id="1817821.A2717_03390"/>
<organism evidence="7 8">
    <name type="scientific">Candidatus Doudnabacteria bacterium RIFCSPHIGHO2_01_FULL_41_86</name>
    <dbReference type="NCBI Taxonomy" id="1817821"/>
    <lineage>
        <taxon>Bacteria</taxon>
        <taxon>Candidatus Doudnaibacteriota</taxon>
    </lineage>
</organism>